<evidence type="ECO:0000313" key="4">
    <source>
        <dbReference type="Proteomes" id="UP000585474"/>
    </source>
</evidence>
<dbReference type="GO" id="GO:0008270">
    <property type="term" value="F:zinc ion binding"/>
    <property type="evidence" value="ECO:0007669"/>
    <property type="project" value="UniProtKB-KW"/>
</dbReference>
<dbReference type="Gene3D" id="2.40.70.10">
    <property type="entry name" value="Acid Proteases"/>
    <property type="match status" value="1"/>
</dbReference>
<dbReference type="InterPro" id="IPR036875">
    <property type="entry name" value="Znf_CCHC_sf"/>
</dbReference>
<dbReference type="Pfam" id="PF08284">
    <property type="entry name" value="RVP_2"/>
    <property type="match status" value="1"/>
</dbReference>
<dbReference type="SMART" id="SM00343">
    <property type="entry name" value="ZnF_C2HC"/>
    <property type="match status" value="1"/>
</dbReference>
<dbReference type="GO" id="GO:0003676">
    <property type="term" value="F:nucleic acid binding"/>
    <property type="evidence" value="ECO:0007669"/>
    <property type="project" value="InterPro"/>
</dbReference>
<dbReference type="OrthoDB" id="3341596at2759"/>
<dbReference type="SUPFAM" id="SSF57756">
    <property type="entry name" value="Retrovirus zinc finger-like domains"/>
    <property type="match status" value="1"/>
</dbReference>
<keyword evidence="1" id="KW-0863">Zinc-finger</keyword>
<proteinExistence type="predicted"/>
<evidence type="ECO:0000313" key="3">
    <source>
        <dbReference type="EMBL" id="GFZ14702.1"/>
    </source>
</evidence>
<dbReference type="InterPro" id="IPR021109">
    <property type="entry name" value="Peptidase_aspartic_dom_sf"/>
</dbReference>
<dbReference type="Proteomes" id="UP000585474">
    <property type="component" value="Unassembled WGS sequence"/>
</dbReference>
<organism evidence="3 4">
    <name type="scientific">Actinidia rufa</name>
    <dbReference type="NCBI Taxonomy" id="165716"/>
    <lineage>
        <taxon>Eukaryota</taxon>
        <taxon>Viridiplantae</taxon>
        <taxon>Streptophyta</taxon>
        <taxon>Embryophyta</taxon>
        <taxon>Tracheophyta</taxon>
        <taxon>Spermatophyta</taxon>
        <taxon>Magnoliopsida</taxon>
        <taxon>eudicotyledons</taxon>
        <taxon>Gunneridae</taxon>
        <taxon>Pentapetalae</taxon>
        <taxon>asterids</taxon>
        <taxon>Ericales</taxon>
        <taxon>Actinidiaceae</taxon>
        <taxon>Actinidia</taxon>
    </lineage>
</organism>
<name>A0A7J0GV95_9ERIC</name>
<accession>A0A7J0GV95</accession>
<gene>
    <name evidence="3" type="ORF">Acr_24g0008920</name>
</gene>
<evidence type="ECO:0000259" key="2">
    <source>
        <dbReference type="PROSITE" id="PS50158"/>
    </source>
</evidence>
<dbReference type="EMBL" id="BJWL01000024">
    <property type="protein sequence ID" value="GFZ14702.1"/>
    <property type="molecule type" value="Genomic_DNA"/>
</dbReference>
<dbReference type="Gene3D" id="4.10.60.10">
    <property type="entry name" value="Zinc finger, CCHC-type"/>
    <property type="match status" value="1"/>
</dbReference>
<protein>
    <recommendedName>
        <fullName evidence="2">CCHC-type domain-containing protein</fullName>
    </recommendedName>
</protein>
<dbReference type="InterPro" id="IPR001878">
    <property type="entry name" value="Znf_CCHC"/>
</dbReference>
<reference evidence="3 4" key="1">
    <citation type="submission" date="2019-07" db="EMBL/GenBank/DDBJ databases">
        <title>De Novo Assembly of kiwifruit Actinidia rufa.</title>
        <authorList>
            <person name="Sugita-Konishi S."/>
            <person name="Sato K."/>
            <person name="Mori E."/>
            <person name="Abe Y."/>
            <person name="Kisaki G."/>
            <person name="Hamano K."/>
            <person name="Suezawa K."/>
            <person name="Otani M."/>
            <person name="Fukuda T."/>
            <person name="Manabe T."/>
            <person name="Gomi K."/>
            <person name="Tabuchi M."/>
            <person name="Akimitsu K."/>
            <person name="Kataoka I."/>
        </authorList>
    </citation>
    <scope>NUCLEOTIDE SEQUENCE [LARGE SCALE GENOMIC DNA]</scope>
    <source>
        <strain evidence="4">cv. Fuchu</strain>
    </source>
</reference>
<sequence length="319" mass="36015">MAQVPRANTSNRAMEVVREFRKLNPPMFDGVSSDPLVADHWLSEIRKLFDVLDVTEDAVRVKLVACQLSGRANEWWKSVLATRKASRGLARTEENVNEPDVENMTWAEFEAIFEDQCFPESFKKLVQPPITCHQCGQPGHIRTHCPNPKTLPPPPSRVQGTPGACFGCGRLAILLGFVHSGEVLVVSPVRFSSRGQVLGLVDHHRGVHTRNHIIARLLRVRAHKLIEGLVLPRRFRLHRGWVFAVTAATPPPPPTSQTPESSIVQDRRFEFDFIMLSMSGFDLILGMDWLLTYQATIDCFRCRVRICTSEGGYFEFFGE</sequence>
<dbReference type="AlphaFoldDB" id="A0A7J0GV95"/>
<keyword evidence="1" id="KW-0479">Metal-binding</keyword>
<keyword evidence="1" id="KW-0862">Zinc</keyword>
<comment type="caution">
    <text evidence="3">The sequence shown here is derived from an EMBL/GenBank/DDBJ whole genome shotgun (WGS) entry which is preliminary data.</text>
</comment>
<evidence type="ECO:0000256" key="1">
    <source>
        <dbReference type="PROSITE-ProRule" id="PRU00047"/>
    </source>
</evidence>
<dbReference type="PROSITE" id="PS50158">
    <property type="entry name" value="ZF_CCHC"/>
    <property type="match status" value="1"/>
</dbReference>
<keyword evidence="4" id="KW-1185">Reference proteome</keyword>
<feature type="domain" description="CCHC-type" evidence="2">
    <location>
        <begin position="132"/>
        <end position="147"/>
    </location>
</feature>